<comment type="function">
    <text evidence="15">Lytic polysaccharide monooxygenase (LMPO) that depolymerizes crystalline and amorphous polysaccharides via the oxidation of scissile alpha- or beta-(1-4)-glycosidic bonds, yielding C1 and/or C4 oxidation products. Catalysis by LPMOs requires the reduction of the active-site copper from Cu(II) to Cu(I) by a reducing agent and H(2)O(2) or O(2) as a cosubstrate.</text>
</comment>
<keyword evidence="18" id="KW-1185">Reference proteome</keyword>
<evidence type="ECO:0000256" key="15">
    <source>
        <dbReference type="RuleBase" id="RU368122"/>
    </source>
</evidence>
<proteinExistence type="inferred from homology"/>
<protein>
    <recommendedName>
        <fullName evidence="15">AA9 family lytic polysaccharide monooxygenase</fullName>
        <ecNumber evidence="15">1.14.99.56</ecNumber>
    </recommendedName>
    <alternativeName>
        <fullName evidence="15">Endo-beta-1,4-glucanase</fullName>
    </alternativeName>
    <alternativeName>
        <fullName evidence="15">Glycosyl hydrolase 61 family protein</fullName>
    </alternativeName>
</protein>
<keyword evidence="4" id="KW-0479">Metal-binding</keyword>
<feature type="domain" description="Auxiliary Activity family 9 catalytic" evidence="16">
    <location>
        <begin position="64"/>
        <end position="247"/>
    </location>
</feature>
<dbReference type="GO" id="GO:0008810">
    <property type="term" value="F:cellulase activity"/>
    <property type="evidence" value="ECO:0007669"/>
    <property type="project" value="UniProtKB-UniRule"/>
</dbReference>
<keyword evidence="8" id="KW-0186">Copper</keyword>
<evidence type="ECO:0000256" key="5">
    <source>
        <dbReference type="ARBA" id="ARBA00022729"/>
    </source>
</evidence>
<evidence type="ECO:0000259" key="16">
    <source>
        <dbReference type="Pfam" id="PF03443"/>
    </source>
</evidence>
<dbReference type="Proteomes" id="UP001152607">
    <property type="component" value="Unassembled WGS sequence"/>
</dbReference>
<reference evidence="17" key="1">
    <citation type="submission" date="2023-01" db="EMBL/GenBank/DDBJ databases">
        <authorList>
            <person name="Van Ghelder C."/>
            <person name="Rancurel C."/>
        </authorList>
    </citation>
    <scope>NUCLEOTIDE SEQUENCE</scope>
    <source>
        <strain evidence="17">CNCM I-4278</strain>
    </source>
</reference>
<comment type="cofactor">
    <cofactor evidence="1">
        <name>Cu(2+)</name>
        <dbReference type="ChEBI" id="CHEBI:29036"/>
    </cofactor>
</comment>
<dbReference type="Gene3D" id="2.70.50.70">
    <property type="match status" value="1"/>
</dbReference>
<comment type="catalytic activity">
    <reaction evidence="14 15">
        <text>[(1-&gt;4)-beta-D-glucosyl]n+m + reduced acceptor + O2 = 4-dehydro-beta-D-glucosyl-[(1-&gt;4)-beta-D-glucosyl]n-1 + [(1-&gt;4)-beta-D-glucosyl]m + acceptor + H2O.</text>
        <dbReference type="EC" id="1.14.99.56"/>
    </reaction>
</comment>
<sequence>MLRIYSATSSLEHKFSTSITTTALPTMKFTTSIALAAAASSASAHTIFVSLNDGAVGDGVRVPSYDGPITDVSSNDIVCNGGPNPTTKTSTVINVQAGSTAKLTWRHTLTSGSNDVIDASHKGPVMAYMKKVSDAKTDSGIGSGWFKIASDGLDSSGKWGVDRLISNNGVQTITIPKCIAPGQYLLRGELIALHSASSPNGAQFYMECAQINVQGGEASKTPSSVSLPGAYKASDAGILYNLYNGQKTYTAPGPAVFTC</sequence>
<dbReference type="PANTHER" id="PTHR33353">
    <property type="entry name" value="PUTATIVE (AFU_ORTHOLOGUE AFUA_1G12560)-RELATED"/>
    <property type="match status" value="1"/>
</dbReference>
<dbReference type="GO" id="GO:0004497">
    <property type="term" value="F:monooxygenase activity"/>
    <property type="evidence" value="ECO:0007669"/>
    <property type="project" value="UniProtKB-KW"/>
</dbReference>
<evidence type="ECO:0000256" key="12">
    <source>
        <dbReference type="ARBA" id="ARBA00023326"/>
    </source>
</evidence>
<evidence type="ECO:0000313" key="17">
    <source>
        <dbReference type="EMBL" id="CAI6336066.1"/>
    </source>
</evidence>
<evidence type="ECO:0000256" key="1">
    <source>
        <dbReference type="ARBA" id="ARBA00001973"/>
    </source>
</evidence>
<dbReference type="GO" id="GO:0005576">
    <property type="term" value="C:extracellular region"/>
    <property type="evidence" value="ECO:0007669"/>
    <property type="project" value="UniProtKB-SubCell"/>
</dbReference>
<keyword evidence="3 15" id="KW-0964">Secreted</keyword>
<evidence type="ECO:0000256" key="10">
    <source>
        <dbReference type="ARBA" id="ARBA00023157"/>
    </source>
</evidence>
<keyword evidence="10 15" id="KW-1015">Disulfide bond</keyword>
<dbReference type="GO" id="GO:0030248">
    <property type="term" value="F:cellulose binding"/>
    <property type="evidence" value="ECO:0007669"/>
    <property type="project" value="UniProtKB-UniRule"/>
</dbReference>
<evidence type="ECO:0000256" key="11">
    <source>
        <dbReference type="ARBA" id="ARBA00023277"/>
    </source>
</evidence>
<keyword evidence="5" id="KW-0732">Signal</keyword>
<dbReference type="InterPro" id="IPR049892">
    <property type="entry name" value="AA9"/>
</dbReference>
<evidence type="ECO:0000256" key="4">
    <source>
        <dbReference type="ARBA" id="ARBA00022723"/>
    </source>
</evidence>
<dbReference type="GO" id="GO:0046872">
    <property type="term" value="F:metal ion binding"/>
    <property type="evidence" value="ECO:0007669"/>
    <property type="project" value="UniProtKB-KW"/>
</dbReference>
<dbReference type="EMBL" id="CAOQHR010000006">
    <property type="protein sequence ID" value="CAI6336066.1"/>
    <property type="molecule type" value="Genomic_DNA"/>
</dbReference>
<dbReference type="CDD" id="cd21175">
    <property type="entry name" value="LPMO_AA9"/>
    <property type="match status" value="1"/>
</dbReference>
<evidence type="ECO:0000256" key="13">
    <source>
        <dbReference type="ARBA" id="ARBA00044502"/>
    </source>
</evidence>
<keyword evidence="11 15" id="KW-0119">Carbohydrate metabolism</keyword>
<comment type="caution">
    <text evidence="17">The sequence shown here is derived from an EMBL/GenBank/DDBJ whole genome shotgun (WGS) entry which is preliminary data.</text>
</comment>
<dbReference type="GO" id="GO:0030245">
    <property type="term" value="P:cellulose catabolic process"/>
    <property type="evidence" value="ECO:0007669"/>
    <property type="project" value="UniProtKB-UniRule"/>
</dbReference>
<evidence type="ECO:0000256" key="6">
    <source>
        <dbReference type="ARBA" id="ARBA00023001"/>
    </source>
</evidence>
<keyword evidence="6 15" id="KW-0136">Cellulose degradation</keyword>
<evidence type="ECO:0000256" key="7">
    <source>
        <dbReference type="ARBA" id="ARBA00023002"/>
    </source>
</evidence>
<evidence type="ECO:0000313" key="18">
    <source>
        <dbReference type="Proteomes" id="UP001152607"/>
    </source>
</evidence>
<dbReference type="AlphaFoldDB" id="A0A9W4XSM0"/>
<dbReference type="InterPro" id="IPR005103">
    <property type="entry name" value="AA9_LPMO"/>
</dbReference>
<evidence type="ECO:0000256" key="9">
    <source>
        <dbReference type="ARBA" id="ARBA00023033"/>
    </source>
</evidence>
<evidence type="ECO:0000256" key="8">
    <source>
        <dbReference type="ARBA" id="ARBA00023008"/>
    </source>
</evidence>
<accession>A0A9W4XSM0</accession>
<comment type="subcellular location">
    <subcellularLocation>
        <location evidence="2 15">Secreted</location>
    </subcellularLocation>
</comment>
<gene>
    <name evidence="17" type="ORF">PDIGIT_LOCUS9156</name>
</gene>
<dbReference type="OrthoDB" id="5558646at2759"/>
<dbReference type="Pfam" id="PF03443">
    <property type="entry name" value="AA9"/>
    <property type="match status" value="1"/>
</dbReference>
<evidence type="ECO:0000256" key="14">
    <source>
        <dbReference type="ARBA" id="ARBA00045077"/>
    </source>
</evidence>
<comment type="domain">
    <text evidence="15">Has a modular structure: an endo-beta-1,4-glucanase catalytic module at the N-terminus, a linker rich in serines and threonines, and a C-terminal carbohydrate-binding module (CBM).</text>
</comment>
<keyword evidence="9" id="KW-0503">Monooxygenase</keyword>
<keyword evidence="7" id="KW-0560">Oxidoreductase</keyword>
<dbReference type="EC" id="1.14.99.56" evidence="15"/>
<comment type="similarity">
    <text evidence="13">Belongs to the polysaccharide monooxygenase AA9 family.</text>
</comment>
<evidence type="ECO:0000256" key="3">
    <source>
        <dbReference type="ARBA" id="ARBA00022525"/>
    </source>
</evidence>
<name>A0A9W4XSM0_9PLEO</name>
<organism evidence="17 18">
    <name type="scientific">Periconia digitata</name>
    <dbReference type="NCBI Taxonomy" id="1303443"/>
    <lineage>
        <taxon>Eukaryota</taxon>
        <taxon>Fungi</taxon>
        <taxon>Dikarya</taxon>
        <taxon>Ascomycota</taxon>
        <taxon>Pezizomycotina</taxon>
        <taxon>Dothideomycetes</taxon>
        <taxon>Pleosporomycetidae</taxon>
        <taxon>Pleosporales</taxon>
        <taxon>Massarineae</taxon>
        <taxon>Periconiaceae</taxon>
        <taxon>Periconia</taxon>
    </lineage>
</organism>
<keyword evidence="12 15" id="KW-0624">Polysaccharide degradation</keyword>
<evidence type="ECO:0000256" key="2">
    <source>
        <dbReference type="ARBA" id="ARBA00004613"/>
    </source>
</evidence>
<dbReference type="PANTHER" id="PTHR33353:SF18">
    <property type="entry name" value="ENDOGLUCANASE II"/>
    <property type="match status" value="1"/>
</dbReference>